<comment type="similarity">
    <text evidence="4">Belongs to the [NiFe]/[NiFeSe] hydrogenase small subunit family.</text>
</comment>
<comment type="caution">
    <text evidence="17">The sequence shown here is derived from an EMBL/GenBank/DDBJ whole genome shotgun (WGS) entry which is preliminary data.</text>
</comment>
<evidence type="ECO:0000313" key="18">
    <source>
        <dbReference type="Proteomes" id="UP000252707"/>
    </source>
</evidence>
<evidence type="ECO:0000256" key="13">
    <source>
        <dbReference type="ARBA" id="ARBA00023291"/>
    </source>
</evidence>
<dbReference type="AlphaFoldDB" id="A0A369C739"/>
<evidence type="ECO:0000256" key="7">
    <source>
        <dbReference type="ARBA" id="ARBA00022485"/>
    </source>
</evidence>
<dbReference type="PANTHER" id="PTHR30013:SF7">
    <property type="entry name" value="HYDROGENASE-2 SMALL CHAIN"/>
    <property type="match status" value="1"/>
</dbReference>
<keyword evidence="11" id="KW-0408">Iron</keyword>
<dbReference type="GO" id="GO:0033748">
    <property type="term" value="F:hydrogenase (acceptor) activity"/>
    <property type="evidence" value="ECO:0007669"/>
    <property type="project" value="UniProtKB-EC"/>
</dbReference>
<name>A0A369C739_9GAMM</name>
<comment type="catalytic activity">
    <reaction evidence="14">
        <text>H2 + A = AH2</text>
        <dbReference type="Rhea" id="RHEA:12116"/>
        <dbReference type="ChEBI" id="CHEBI:13193"/>
        <dbReference type="ChEBI" id="CHEBI:17499"/>
        <dbReference type="ChEBI" id="CHEBI:18276"/>
        <dbReference type="EC" id="1.12.99.6"/>
    </reaction>
</comment>
<keyword evidence="10" id="KW-0560">Oxidoreductase</keyword>
<dbReference type="EMBL" id="QPJY01000006">
    <property type="protein sequence ID" value="RCX29820.1"/>
    <property type="molecule type" value="Genomic_DNA"/>
</dbReference>
<dbReference type="GO" id="GO:0044569">
    <property type="term" value="C:[Ni-Fe] hydrogenase complex"/>
    <property type="evidence" value="ECO:0007669"/>
    <property type="project" value="TreeGrafter"/>
</dbReference>
<evidence type="ECO:0000313" key="17">
    <source>
        <dbReference type="EMBL" id="RCX29820.1"/>
    </source>
</evidence>
<keyword evidence="7" id="KW-0004">4Fe-4S</keyword>
<comment type="cofactor">
    <cofactor evidence="2">
        <name>[4Fe-4S] cluster</name>
        <dbReference type="ChEBI" id="CHEBI:49883"/>
    </cofactor>
</comment>
<dbReference type="InterPro" id="IPR037024">
    <property type="entry name" value="NiFe_Hase_small_N_sf"/>
</dbReference>
<dbReference type="SUPFAM" id="SSF56770">
    <property type="entry name" value="HydA/Nqo6-like"/>
    <property type="match status" value="1"/>
</dbReference>
<dbReference type="InterPro" id="IPR001821">
    <property type="entry name" value="NiFe_hydrogenase_ssu"/>
</dbReference>
<reference evidence="17 18" key="1">
    <citation type="submission" date="2018-07" db="EMBL/GenBank/DDBJ databases">
        <title>Genomic Encyclopedia of Type Strains, Phase IV (KMG-IV): sequencing the most valuable type-strain genomes for metagenomic binning, comparative biology and taxonomic classification.</title>
        <authorList>
            <person name="Goeker M."/>
        </authorList>
    </citation>
    <scope>NUCLEOTIDE SEQUENCE [LARGE SCALE GENOMIC DNA]</scope>
    <source>
        <strain evidence="17 18">DSM 26407</strain>
    </source>
</reference>
<sequence>MDGELNSGIGGVSRREFIQFCTGVAATLGLSPALGVRIAEAATAPGRPPVVWLSAQECTGCTESLLRSTHPTLEHLILEAISLDYNETLQAAAGHQAEAARHASMEANRGNYVLVVDGSIPTKDGGIYCKVANRTMQEHVMEAAAGAAAIIAIGSCASWGGIPSSGPNPTGAVGVQKILTDKTVLNIPGCPPNPYNFLASVLHFITFGKLPELDHKNRPKFAYSRLIHENCERRPHFDAGRFALEFGDEGHRQGWCLYKIGCKGPETYANCPTILFGDVGPGAWPVGTGHPCFGCTEEGVGFTKPIHALAELKTVSPPTAFARIAEDKGRGITPGAAALAAGLGGAAIGAGAVFASRLGKAEQAENGEHAESGKPD</sequence>
<dbReference type="GO" id="GO:0030313">
    <property type="term" value="C:cell envelope"/>
    <property type="evidence" value="ECO:0007669"/>
    <property type="project" value="UniProtKB-SubCell"/>
</dbReference>
<dbReference type="Gene3D" id="4.10.480.10">
    <property type="entry name" value="Cytochrome-c3 hydrogenase, C-terminal domain"/>
    <property type="match status" value="1"/>
</dbReference>
<dbReference type="GO" id="GO:0009375">
    <property type="term" value="C:ferredoxin hydrogenase complex"/>
    <property type="evidence" value="ECO:0007669"/>
    <property type="project" value="InterPro"/>
</dbReference>
<gene>
    <name evidence="17" type="ORF">DFQ59_10652</name>
</gene>
<evidence type="ECO:0000259" key="16">
    <source>
        <dbReference type="Pfam" id="PF14720"/>
    </source>
</evidence>
<evidence type="ECO:0000256" key="1">
    <source>
        <dbReference type="ARBA" id="ARBA00001927"/>
    </source>
</evidence>
<dbReference type="FunFam" id="3.40.50.700:FF:000001">
    <property type="entry name" value="Hydrogenase 2 small subunit"/>
    <property type="match status" value="1"/>
</dbReference>
<dbReference type="GO" id="GO:0009061">
    <property type="term" value="P:anaerobic respiration"/>
    <property type="evidence" value="ECO:0007669"/>
    <property type="project" value="TreeGrafter"/>
</dbReference>
<dbReference type="GO" id="GO:0016020">
    <property type="term" value="C:membrane"/>
    <property type="evidence" value="ECO:0007669"/>
    <property type="project" value="TreeGrafter"/>
</dbReference>
<keyword evidence="13" id="KW-0003">3Fe-4S</keyword>
<dbReference type="GO" id="GO:0051539">
    <property type="term" value="F:4 iron, 4 sulfur cluster binding"/>
    <property type="evidence" value="ECO:0007669"/>
    <property type="project" value="UniProtKB-KW"/>
</dbReference>
<feature type="domain" description="NADH:ubiquinone oxidoreductase-like 20kDa subunit" evidence="15">
    <location>
        <begin position="58"/>
        <end position="203"/>
    </location>
</feature>
<evidence type="ECO:0000256" key="14">
    <source>
        <dbReference type="ARBA" id="ARBA00048757"/>
    </source>
</evidence>
<dbReference type="PANTHER" id="PTHR30013">
    <property type="entry name" value="NIFE / NIFESE HYDROGENASE SMALL SUBUNIT FAMILY MEMBER"/>
    <property type="match status" value="1"/>
</dbReference>
<dbReference type="InterPro" id="IPR006137">
    <property type="entry name" value="NADH_UbQ_OxRdtase-like_20kDa"/>
</dbReference>
<dbReference type="EC" id="1.12.99.6" evidence="6"/>
<evidence type="ECO:0000256" key="8">
    <source>
        <dbReference type="ARBA" id="ARBA00022723"/>
    </source>
</evidence>
<evidence type="ECO:0000256" key="5">
    <source>
        <dbReference type="ARBA" id="ARBA00011771"/>
    </source>
</evidence>
<dbReference type="Pfam" id="PF01058">
    <property type="entry name" value="Oxidored_q6"/>
    <property type="match status" value="1"/>
</dbReference>
<dbReference type="Proteomes" id="UP000252707">
    <property type="component" value="Unassembled WGS sequence"/>
</dbReference>
<evidence type="ECO:0000256" key="12">
    <source>
        <dbReference type="ARBA" id="ARBA00023014"/>
    </source>
</evidence>
<evidence type="ECO:0000259" key="15">
    <source>
        <dbReference type="Pfam" id="PF01058"/>
    </source>
</evidence>
<proteinExistence type="inferred from homology"/>
<evidence type="ECO:0000256" key="10">
    <source>
        <dbReference type="ARBA" id="ARBA00023002"/>
    </source>
</evidence>
<keyword evidence="9" id="KW-0732">Signal</keyword>
<evidence type="ECO:0000256" key="4">
    <source>
        <dbReference type="ARBA" id="ARBA00006605"/>
    </source>
</evidence>
<accession>A0A369C739</accession>
<feature type="domain" description="Cytochrome-c3 hydrogenase C-terminal" evidence="16">
    <location>
        <begin position="223"/>
        <end position="301"/>
    </location>
</feature>
<keyword evidence="12" id="KW-0411">Iron-sulfur</keyword>
<comment type="cofactor">
    <cofactor evidence="1">
        <name>[3Fe-4S] cluster</name>
        <dbReference type="ChEBI" id="CHEBI:21137"/>
    </cofactor>
</comment>
<dbReference type="NCBIfam" id="TIGR01409">
    <property type="entry name" value="TAT_signal_seq"/>
    <property type="match status" value="1"/>
</dbReference>
<dbReference type="PRINTS" id="PR00614">
    <property type="entry name" value="NIHGNASESMLL"/>
</dbReference>
<dbReference type="GO" id="GO:0009055">
    <property type="term" value="F:electron transfer activity"/>
    <property type="evidence" value="ECO:0007669"/>
    <property type="project" value="TreeGrafter"/>
</dbReference>
<dbReference type="InterPro" id="IPR027394">
    <property type="entry name" value="Cytochrome-c3_hydrogenase_C"/>
</dbReference>
<dbReference type="Pfam" id="PF14720">
    <property type="entry name" value="NiFe_hyd_SSU_C"/>
    <property type="match status" value="1"/>
</dbReference>
<dbReference type="GO" id="GO:0008901">
    <property type="term" value="F:ferredoxin hydrogenase activity"/>
    <property type="evidence" value="ECO:0007669"/>
    <property type="project" value="InterPro"/>
</dbReference>
<dbReference type="PROSITE" id="PS51318">
    <property type="entry name" value="TAT"/>
    <property type="match status" value="1"/>
</dbReference>
<dbReference type="InterPro" id="IPR037148">
    <property type="entry name" value="NiFe-Hase_small_C_sf"/>
</dbReference>
<dbReference type="GO" id="GO:0046872">
    <property type="term" value="F:metal ion binding"/>
    <property type="evidence" value="ECO:0007669"/>
    <property type="project" value="UniProtKB-KW"/>
</dbReference>
<evidence type="ECO:0000256" key="11">
    <source>
        <dbReference type="ARBA" id="ARBA00023004"/>
    </source>
</evidence>
<dbReference type="InterPro" id="IPR019546">
    <property type="entry name" value="TAT_signal_bac_arc"/>
</dbReference>
<protein>
    <recommendedName>
        <fullName evidence="6">hydrogenase (acceptor)</fullName>
        <ecNumber evidence="6">1.12.99.6</ecNumber>
    </recommendedName>
</protein>
<keyword evidence="18" id="KW-1185">Reference proteome</keyword>
<organism evidence="17 18">
    <name type="scientific">Thioalbus denitrificans</name>
    <dbReference type="NCBI Taxonomy" id="547122"/>
    <lineage>
        <taxon>Bacteria</taxon>
        <taxon>Pseudomonadati</taxon>
        <taxon>Pseudomonadota</taxon>
        <taxon>Gammaproteobacteria</taxon>
        <taxon>Chromatiales</taxon>
        <taxon>Ectothiorhodospiraceae</taxon>
        <taxon>Thioalbus</taxon>
    </lineage>
</organism>
<comment type="subcellular location">
    <subcellularLocation>
        <location evidence="3">Cell envelope</location>
    </subcellularLocation>
</comment>
<dbReference type="OrthoDB" id="9766729at2"/>
<dbReference type="InterPro" id="IPR006311">
    <property type="entry name" value="TAT_signal"/>
</dbReference>
<comment type="subunit">
    <text evidence="5">Heterodimer of a large and a small subunit.</text>
</comment>
<dbReference type="RefSeq" id="WP_114280039.1">
    <property type="nucleotide sequence ID" value="NZ_QPJY01000006.1"/>
</dbReference>
<dbReference type="NCBIfam" id="TIGR00391">
    <property type="entry name" value="hydA"/>
    <property type="match status" value="1"/>
</dbReference>
<dbReference type="GO" id="GO:0051538">
    <property type="term" value="F:3 iron, 4 sulfur cluster binding"/>
    <property type="evidence" value="ECO:0007669"/>
    <property type="project" value="UniProtKB-KW"/>
</dbReference>
<evidence type="ECO:0000256" key="6">
    <source>
        <dbReference type="ARBA" id="ARBA00012082"/>
    </source>
</evidence>
<keyword evidence="8" id="KW-0479">Metal-binding</keyword>
<evidence type="ECO:0000256" key="2">
    <source>
        <dbReference type="ARBA" id="ARBA00001966"/>
    </source>
</evidence>
<evidence type="ECO:0000256" key="9">
    <source>
        <dbReference type="ARBA" id="ARBA00022729"/>
    </source>
</evidence>
<evidence type="ECO:0000256" key="3">
    <source>
        <dbReference type="ARBA" id="ARBA00004196"/>
    </source>
</evidence>
<dbReference type="Gene3D" id="3.40.50.700">
    <property type="entry name" value="NADH:ubiquinone oxidoreductase-like, 20kDa subunit"/>
    <property type="match status" value="1"/>
</dbReference>